<evidence type="ECO:0000256" key="7">
    <source>
        <dbReference type="ARBA" id="ARBA00023125"/>
    </source>
</evidence>
<dbReference type="AlphaFoldDB" id="A0AAD4PBS5"/>
<feature type="compositionally biased region" description="Polar residues" evidence="9">
    <location>
        <begin position="680"/>
        <end position="689"/>
    </location>
</feature>
<feature type="region of interest" description="Disordered" evidence="9">
    <location>
        <begin position="915"/>
        <end position="934"/>
    </location>
</feature>
<proteinExistence type="inferred from homology"/>
<keyword evidence="5" id="KW-0408">Iron</keyword>
<evidence type="ECO:0000256" key="6">
    <source>
        <dbReference type="ARBA" id="ARBA00023014"/>
    </source>
</evidence>
<keyword evidence="4" id="KW-0479">Metal-binding</keyword>
<accession>A0AAD4PBS5</accession>
<evidence type="ECO:0000256" key="4">
    <source>
        <dbReference type="ARBA" id="ARBA00022723"/>
    </source>
</evidence>
<evidence type="ECO:0000259" key="10">
    <source>
        <dbReference type="Pfam" id="PF15628"/>
    </source>
</evidence>
<comment type="caution">
    <text evidence="11">The sequence shown here is derived from an EMBL/GenBank/DDBJ whole genome shotgun (WGS) entry which is preliminary data.</text>
</comment>
<feature type="region of interest" description="Disordered" evidence="9">
    <location>
        <begin position="1084"/>
        <end position="1105"/>
    </location>
</feature>
<feature type="domain" description="Demeter RRM-fold" evidence="10">
    <location>
        <begin position="1119"/>
        <end position="1219"/>
    </location>
</feature>
<gene>
    <name evidence="11" type="ORF">C2S53_020101</name>
</gene>
<dbReference type="GO" id="GO:0141166">
    <property type="term" value="P:chromosomal 5-methylcytosine DNA demethylation pathway"/>
    <property type="evidence" value="ECO:0007669"/>
    <property type="project" value="InterPro"/>
</dbReference>
<dbReference type="EMBL" id="SDAM02000050">
    <property type="protein sequence ID" value="KAH6834504.1"/>
    <property type="molecule type" value="Genomic_DNA"/>
</dbReference>
<evidence type="ECO:0000256" key="5">
    <source>
        <dbReference type="ARBA" id="ARBA00023004"/>
    </source>
</evidence>
<dbReference type="GO" id="GO:0046872">
    <property type="term" value="F:metal ion binding"/>
    <property type="evidence" value="ECO:0007669"/>
    <property type="project" value="UniProtKB-KW"/>
</dbReference>
<evidence type="ECO:0000256" key="2">
    <source>
        <dbReference type="ARBA" id="ARBA00004123"/>
    </source>
</evidence>
<dbReference type="GO" id="GO:0005634">
    <property type="term" value="C:nucleus"/>
    <property type="evidence" value="ECO:0007669"/>
    <property type="project" value="UniProtKB-SubCell"/>
</dbReference>
<dbReference type="GO" id="GO:0035514">
    <property type="term" value="F:DNA demethylase activity"/>
    <property type="evidence" value="ECO:0007669"/>
    <property type="project" value="InterPro"/>
</dbReference>
<reference evidence="11 12" key="1">
    <citation type="journal article" date="2021" name="Nat. Commun.">
        <title>Incipient diploidization of the medicinal plant Perilla within 10,000 years.</title>
        <authorList>
            <person name="Zhang Y."/>
            <person name="Shen Q."/>
            <person name="Leng L."/>
            <person name="Zhang D."/>
            <person name="Chen S."/>
            <person name="Shi Y."/>
            <person name="Ning Z."/>
            <person name="Chen S."/>
        </authorList>
    </citation>
    <scope>NUCLEOTIDE SEQUENCE [LARGE SCALE GENOMIC DNA]</scope>
    <source>
        <strain evidence="12">cv. PC099</strain>
    </source>
</reference>
<name>A0AAD4PBS5_PERFH</name>
<dbReference type="PANTHER" id="PTHR46213:SF13">
    <property type="entry name" value="DEMETER-LIKE PROTEIN 2-RELATED"/>
    <property type="match status" value="1"/>
</dbReference>
<dbReference type="InterPro" id="IPR028925">
    <property type="entry name" value="RRM_DME"/>
</dbReference>
<keyword evidence="8" id="KW-0539">Nucleus</keyword>
<keyword evidence="12" id="KW-1185">Reference proteome</keyword>
<evidence type="ECO:0000256" key="3">
    <source>
        <dbReference type="ARBA" id="ARBA00005646"/>
    </source>
</evidence>
<comment type="subcellular location">
    <subcellularLocation>
        <location evidence="2">Nucleus</location>
    </subcellularLocation>
</comment>
<keyword evidence="6" id="KW-0411">Iron-sulfur</keyword>
<evidence type="ECO:0000256" key="9">
    <source>
        <dbReference type="SAM" id="MobiDB-lite"/>
    </source>
</evidence>
<evidence type="ECO:0000256" key="8">
    <source>
        <dbReference type="ARBA" id="ARBA00023242"/>
    </source>
</evidence>
<dbReference type="Gene3D" id="1.10.340.30">
    <property type="entry name" value="Hypothetical protein, domain 2"/>
    <property type="match status" value="1"/>
</dbReference>
<dbReference type="GO" id="GO:0003677">
    <property type="term" value="F:DNA binding"/>
    <property type="evidence" value="ECO:0007669"/>
    <property type="project" value="UniProtKB-KW"/>
</dbReference>
<dbReference type="InterPro" id="IPR044811">
    <property type="entry name" value="DME/ROS1"/>
</dbReference>
<evidence type="ECO:0000313" key="11">
    <source>
        <dbReference type="EMBL" id="KAH6834504.1"/>
    </source>
</evidence>
<keyword evidence="7" id="KW-0238">DNA-binding</keyword>
<sequence length="1227" mass="138232">MAKDSDPDWVPITPDILTKKNGSNRLRGKPSALLSKSKSLTATNLLSTTAGEEMKTLEASLCVHQLSKSLKKRRIMRKRSSLNKLIELTRMVHDLMECARDTFNLAWMTVKRERSNTVIRRQNFSSLFAAHVVKESDEQCKNHLDDVNTQNRAAEFKTRFQPDKYIIIYKRKGKRNDSNSAVDFGKHKMESDVPNQVDQKDNASVVRTCDDPSSSSFKILDPSMSEQNGCDGHVIVAEPHSGKNDESNSNTRVEEDIDSGNKANAVIAEENVNDWVPLTPEIQSKVGPSNNIAPYSAKTGSNCGNYESLLEILKNKGTHGVDSEKKPRKRLKMKRHRPKVFDRSKPVKISTPNPRTPKLARKVKKKVDPMKNDRSEATRDSCKRKLDFNEECCTTSREELNLKPQDSTESSISEPPTICRKKRKMRLRLSREKLSNLIRMVRDVSTIPELTYPKMKKLKISSDFGVEEELPCNVLCTCGTKRKIPEHNVLSIQDEALTEAMVDYAVQKMASLRIDDKVSKQLVVRDSNKFGAIVSSKKKKIDPSKNHKVMVDLDPETMRIWDLLMGPNWSESTEAEGVDDVEYIKGERKLFRQKVDKFLACMRVYQGDRRFSPWKGSVVDSIVGVFLTQNVSDHLSSSAYMALASTYPPLSLSEQNAQLARDDQQWLLVEPPSSSQVDIENANESSSLVEATPVTKKGKGKEKQEKPINWDELRKQYSDGIPIKRTDHNADSINWKAVRQSSAEDLAKVIVNRGMSNQLAGRIKDFLDRLVRDHGSIDLEWLRNVPPPKAKDYLLSISGLGLKSTECVRLLALHFPAFPVDTNAGRFFVRVGWVPLKPLPDSLQLHLLNQYPVLDSVQKYLWPRICDRSHPTLYETHCHSVTVAKTFCTKTQPNCKECPMRGECRHYASAVASSRPHLEGSQPKTASDSSTMSTQEAPLLTNFDGDQSEKPYNSCISEPIIEFPASPGPESEPEPTEALGGDIEDIWRDCEIPTITLNGVEFSEKIRSFISEGDAISKALVALSPKVASIPMPKLKEAIRLRTVHQVYELPDSHHLLAAFENREPEDPCPYLLAIWTADETANSSQESDRVRSSQETTTGDACSSREVARYEKHDKVQGTILIPCRTANRGRFPLNGTYFQTNEVFADHASSRQPIDVPRESIWNLRKRTLYCGTSITSICKGMSDLEVAYCFQKSSICNRGFNTKTRAATSLAKRFHICKSRQPED</sequence>
<evidence type="ECO:0000256" key="1">
    <source>
        <dbReference type="ARBA" id="ARBA00001966"/>
    </source>
</evidence>
<feature type="region of interest" description="Disordered" evidence="9">
    <location>
        <begin position="680"/>
        <end position="706"/>
    </location>
</feature>
<feature type="compositionally biased region" description="Basic residues" evidence="9">
    <location>
        <begin position="326"/>
        <end position="338"/>
    </location>
</feature>
<dbReference type="GO" id="GO:0019104">
    <property type="term" value="F:DNA N-glycosylase activity"/>
    <property type="evidence" value="ECO:0007669"/>
    <property type="project" value="InterPro"/>
</dbReference>
<organism evidence="11 12">
    <name type="scientific">Perilla frutescens var. hirtella</name>
    <name type="common">Perilla citriodora</name>
    <name type="synonym">Perilla setoyensis</name>
    <dbReference type="NCBI Taxonomy" id="608512"/>
    <lineage>
        <taxon>Eukaryota</taxon>
        <taxon>Viridiplantae</taxon>
        <taxon>Streptophyta</taxon>
        <taxon>Embryophyta</taxon>
        <taxon>Tracheophyta</taxon>
        <taxon>Spermatophyta</taxon>
        <taxon>Magnoliopsida</taxon>
        <taxon>eudicotyledons</taxon>
        <taxon>Gunneridae</taxon>
        <taxon>Pentapetalae</taxon>
        <taxon>asterids</taxon>
        <taxon>lamiids</taxon>
        <taxon>Lamiales</taxon>
        <taxon>Lamiaceae</taxon>
        <taxon>Nepetoideae</taxon>
        <taxon>Elsholtzieae</taxon>
        <taxon>Perilla</taxon>
    </lineage>
</organism>
<dbReference type="Pfam" id="PF15628">
    <property type="entry name" value="RRM_DME"/>
    <property type="match status" value="1"/>
</dbReference>
<feature type="region of interest" description="Disordered" evidence="9">
    <location>
        <begin position="317"/>
        <end position="356"/>
    </location>
</feature>
<feature type="compositionally biased region" description="Polar residues" evidence="9">
    <location>
        <begin position="922"/>
        <end position="934"/>
    </location>
</feature>
<dbReference type="SMART" id="SM00525">
    <property type="entry name" value="FES"/>
    <property type="match status" value="1"/>
</dbReference>
<dbReference type="InterPro" id="IPR003651">
    <property type="entry name" value="Endonuclease3_FeS-loop_motif"/>
</dbReference>
<dbReference type="SUPFAM" id="SSF48150">
    <property type="entry name" value="DNA-glycosylase"/>
    <property type="match status" value="1"/>
</dbReference>
<comment type="cofactor">
    <cofactor evidence="1">
        <name>[4Fe-4S] cluster</name>
        <dbReference type="ChEBI" id="CHEBI:49883"/>
    </cofactor>
</comment>
<dbReference type="Gene3D" id="1.10.1670.10">
    <property type="entry name" value="Helix-hairpin-Helix base-excision DNA repair enzymes (C-terminal)"/>
    <property type="match status" value="1"/>
</dbReference>
<evidence type="ECO:0000313" key="12">
    <source>
        <dbReference type="Proteomes" id="UP001190926"/>
    </source>
</evidence>
<dbReference type="InterPro" id="IPR023170">
    <property type="entry name" value="HhH_base_excis_C"/>
</dbReference>
<comment type="similarity">
    <text evidence="3">Belongs to the DNA glycosylase family. DEMETER subfamily.</text>
</comment>
<dbReference type="GO" id="GO:0006284">
    <property type="term" value="P:base-excision repair"/>
    <property type="evidence" value="ECO:0007669"/>
    <property type="project" value="InterPro"/>
</dbReference>
<dbReference type="GO" id="GO:0051539">
    <property type="term" value="F:4 iron, 4 sulfur cluster binding"/>
    <property type="evidence" value="ECO:0007669"/>
    <property type="project" value="InterPro"/>
</dbReference>
<dbReference type="InterPro" id="IPR003265">
    <property type="entry name" value="HhH-GPD_domain"/>
</dbReference>
<dbReference type="CDD" id="cd00056">
    <property type="entry name" value="ENDO3c"/>
    <property type="match status" value="1"/>
</dbReference>
<protein>
    <submittedName>
        <fullName evidence="11">HhH-GPD base excision DNA repair family protein</fullName>
    </submittedName>
</protein>
<dbReference type="Proteomes" id="UP001190926">
    <property type="component" value="Unassembled WGS sequence"/>
</dbReference>
<dbReference type="PANTHER" id="PTHR46213">
    <property type="entry name" value="TRANSCRIPTIONAL ACTIVATOR DEMETER"/>
    <property type="match status" value="1"/>
</dbReference>
<feature type="region of interest" description="Disordered" evidence="9">
    <location>
        <begin position="238"/>
        <end position="259"/>
    </location>
</feature>
<dbReference type="InterPro" id="IPR011257">
    <property type="entry name" value="DNA_glycosylase"/>
</dbReference>